<dbReference type="InterPro" id="IPR003594">
    <property type="entry name" value="HATPase_dom"/>
</dbReference>
<evidence type="ECO:0000259" key="8">
    <source>
        <dbReference type="PROSITE" id="PS01124"/>
    </source>
</evidence>
<dbReference type="InterPro" id="IPR001789">
    <property type="entry name" value="Sig_transdc_resp-reg_receiver"/>
</dbReference>
<dbReference type="Gene3D" id="2.60.40.10">
    <property type="entry name" value="Immunoglobulins"/>
    <property type="match status" value="1"/>
</dbReference>
<comment type="catalytic activity">
    <reaction evidence="1">
        <text>ATP + protein L-histidine = ADP + protein N-phospho-L-histidine.</text>
        <dbReference type="EC" id="2.7.13.3"/>
    </reaction>
</comment>
<organism evidence="11 12">
    <name type="scientific">Chitinophaga parva</name>
    <dbReference type="NCBI Taxonomy" id="2169414"/>
    <lineage>
        <taxon>Bacteria</taxon>
        <taxon>Pseudomonadati</taxon>
        <taxon>Bacteroidota</taxon>
        <taxon>Chitinophagia</taxon>
        <taxon>Chitinophagales</taxon>
        <taxon>Chitinophagaceae</taxon>
        <taxon>Chitinophaga</taxon>
    </lineage>
</organism>
<evidence type="ECO:0000256" key="1">
    <source>
        <dbReference type="ARBA" id="ARBA00000085"/>
    </source>
</evidence>
<evidence type="ECO:0000256" key="6">
    <source>
        <dbReference type="ARBA" id="ARBA00023163"/>
    </source>
</evidence>
<dbReference type="CDD" id="cd00082">
    <property type="entry name" value="HisKA"/>
    <property type="match status" value="1"/>
</dbReference>
<evidence type="ECO:0000256" key="5">
    <source>
        <dbReference type="ARBA" id="ARBA00023125"/>
    </source>
</evidence>
<dbReference type="InterPro" id="IPR036097">
    <property type="entry name" value="HisK_dim/P_sf"/>
</dbReference>
<dbReference type="Pfam" id="PF02518">
    <property type="entry name" value="HATPase_c"/>
    <property type="match status" value="1"/>
</dbReference>
<evidence type="ECO:0000313" key="12">
    <source>
        <dbReference type="Proteomes" id="UP000244450"/>
    </source>
</evidence>
<accession>A0A2T7BC95</accession>
<dbReference type="InterPro" id="IPR013783">
    <property type="entry name" value="Ig-like_fold"/>
</dbReference>
<dbReference type="InterPro" id="IPR011123">
    <property type="entry name" value="Y_Y_Y"/>
</dbReference>
<keyword evidence="5" id="KW-0238">DNA-binding</keyword>
<dbReference type="Pfam" id="PF12833">
    <property type="entry name" value="HTH_18"/>
    <property type="match status" value="1"/>
</dbReference>
<dbReference type="InterPro" id="IPR018062">
    <property type="entry name" value="HTH_AraC-typ_CS"/>
</dbReference>
<dbReference type="PANTHER" id="PTHR43547:SF2">
    <property type="entry name" value="HYBRID SIGNAL TRANSDUCTION HISTIDINE KINASE C"/>
    <property type="match status" value="1"/>
</dbReference>
<dbReference type="SMART" id="SM00448">
    <property type="entry name" value="REC"/>
    <property type="match status" value="1"/>
</dbReference>
<evidence type="ECO:0000313" key="11">
    <source>
        <dbReference type="EMBL" id="PUZ22721.1"/>
    </source>
</evidence>
<name>A0A2T7BC95_9BACT</name>
<dbReference type="PROSITE" id="PS50109">
    <property type="entry name" value="HIS_KIN"/>
    <property type="match status" value="1"/>
</dbReference>
<dbReference type="InterPro" id="IPR005467">
    <property type="entry name" value="His_kinase_dom"/>
</dbReference>
<dbReference type="InterPro" id="IPR036890">
    <property type="entry name" value="HATPase_C_sf"/>
</dbReference>
<feature type="domain" description="Histidine kinase" evidence="9">
    <location>
        <begin position="821"/>
        <end position="1056"/>
    </location>
</feature>
<dbReference type="Gene3D" id="2.130.10.10">
    <property type="entry name" value="YVTN repeat-like/Quinoprotein amine dehydrogenase"/>
    <property type="match status" value="3"/>
</dbReference>
<dbReference type="InterPro" id="IPR003661">
    <property type="entry name" value="HisK_dim/P_dom"/>
</dbReference>
<dbReference type="PROSITE" id="PS00041">
    <property type="entry name" value="HTH_ARAC_FAMILY_1"/>
    <property type="match status" value="1"/>
</dbReference>
<dbReference type="Proteomes" id="UP000244450">
    <property type="component" value="Unassembled WGS sequence"/>
</dbReference>
<dbReference type="EC" id="2.7.13.3" evidence="2"/>
<dbReference type="SUPFAM" id="SSF46689">
    <property type="entry name" value="Homeodomain-like"/>
    <property type="match status" value="1"/>
</dbReference>
<evidence type="ECO:0000259" key="10">
    <source>
        <dbReference type="PROSITE" id="PS50110"/>
    </source>
</evidence>
<dbReference type="SUPFAM" id="SSF55874">
    <property type="entry name" value="ATPase domain of HSP90 chaperone/DNA topoisomerase II/histidine kinase"/>
    <property type="match status" value="1"/>
</dbReference>
<dbReference type="PROSITE" id="PS01124">
    <property type="entry name" value="HTH_ARAC_FAMILY_2"/>
    <property type="match status" value="1"/>
</dbReference>
<dbReference type="InterPro" id="IPR009057">
    <property type="entry name" value="Homeodomain-like_sf"/>
</dbReference>
<feature type="domain" description="Response regulatory" evidence="10">
    <location>
        <begin position="1102"/>
        <end position="1217"/>
    </location>
</feature>
<dbReference type="SMART" id="SM00342">
    <property type="entry name" value="HTH_ARAC"/>
    <property type="match status" value="1"/>
</dbReference>
<evidence type="ECO:0000256" key="2">
    <source>
        <dbReference type="ARBA" id="ARBA00012438"/>
    </source>
</evidence>
<dbReference type="PROSITE" id="PS50110">
    <property type="entry name" value="RESPONSE_REGULATORY"/>
    <property type="match status" value="1"/>
</dbReference>
<protein>
    <recommendedName>
        <fullName evidence="2">histidine kinase</fullName>
        <ecNumber evidence="2">2.7.13.3</ecNumber>
    </recommendedName>
</protein>
<evidence type="ECO:0000256" key="4">
    <source>
        <dbReference type="ARBA" id="ARBA00023015"/>
    </source>
</evidence>
<evidence type="ECO:0000256" key="7">
    <source>
        <dbReference type="PROSITE-ProRule" id="PRU00169"/>
    </source>
</evidence>
<dbReference type="GO" id="GO:0000155">
    <property type="term" value="F:phosphorelay sensor kinase activity"/>
    <property type="evidence" value="ECO:0007669"/>
    <property type="project" value="InterPro"/>
</dbReference>
<evidence type="ECO:0000259" key="9">
    <source>
        <dbReference type="PROSITE" id="PS50109"/>
    </source>
</evidence>
<dbReference type="SMART" id="SM00388">
    <property type="entry name" value="HisKA"/>
    <property type="match status" value="1"/>
</dbReference>
<dbReference type="InterPro" id="IPR004358">
    <property type="entry name" value="Sig_transdc_His_kin-like_C"/>
</dbReference>
<sequence>MLLLLLLAGGRVLAQSYPYHFNALTVDEGLSHTDATDVVQDPQGFIWISTLFGINRFDGYRIRRYYNSNHPLSNAYANRVICLAADSAGLLWLGTEDGFQRFDTRREQYINYTVRKGAPVREINRLLIRSAHSFYALSGGGVLRAYTLQDTTLEEQPLSLPAGIFMNDMAMAPDGRLYLATSKGLWMMAPDGKPHPLVVQGCPENHFDRLFLGQAGQLVLGTGGHLYLAQPTGGAWTVSKTTTINGWVTGIAQEADGNYWINGSQRLVRLGQDLSFIQEISSNSPVKYVNLSGLLGIFIDRSQCLWTCNFGNGVHYADLHEKKFYTVQHLPESSHSLSGSYVRAILDENGKDLWVGTNYNGLNHYDLQQQKVVAVYNSHDTPVRVPGDAITALVTDNAHNLWIGNNGGIAIMRPDRRQLLHPPGSENFPNHVIDVLARDCFGNIWFGDHSHQFGVIVKDAGGTYHVKYYGESFFIHADSVRPQLLVSSTHGLTRMIVDREGNIVKSWRYLATGKPNSLSSNYTYPIGKQNDSTYWIGTIGGGLNRLVLRPDDSYTITAFTQGILKDVEGLEVDDEGYIWLAGNGLQRFDPRTGTAVRYDKSDGLQGNSFKVNSSCRGAHGMLFFGGINGLNYFQPAEITPNLVPATPVITTLLVNNAPADSARYIPHDTALKLNHLQNNFVISFSAMHYANPLKCRFRYKLLGYDKDWQYTDGRHPSGAYSNLDYKDYTFIVEASNNDGIWSTQRARVAITVIPPWWKSTPAKVFYLLLFITILLGIYIYQARWYRLKNELALRAVAEQQREAMHRQKEHLYQQQLQLFTNISHEFRTPLTLIRGPLENLVAEDEQPTRAHAYQLMLRNVKRLINLVGELMNFKKVADGAIRLQVQPMAVGDFCQSLYSEFAPLAESKEIRFDIIDRTGLPALDNYFDAQVLEKILLNLLNNAFKYTNNGGHITLEYFLDHGQFTPAFNVGIALPNETYQASRYCYFLVSDTGIGISETSIPSIFDRYYRVSNHHLGSGVGLALVKSLVQLHKGRIAVYSERQKGTQFLVSLPWGKENYDASEVMAPGVTAGAQLEQADAIPPAPAAQQAHQAGITTRKAKHILLVEDNVELRAFLKGSLEPYYHIHEAADGHSAITLAAAHNPDLIISDVMMPGMNGIELCKRIKQSLDTSHIPFLILSAKDALETKVEGLESGADYYFVKPLSISLLLLTINNIFEQTEKLKQRYTNNHLIAATELVHSEKDKSFMDTLLQLIEDNMQNPELEVDFLCTRLNISRTKLYQKIKGISGQSVGEFIKTIRLKRAIYIMTHEDVTLAEVADRIGLQSSSYFSRMFKKEYGSAPSEFVKGLRNGRSARHEA</sequence>
<dbReference type="Gene3D" id="1.10.10.60">
    <property type="entry name" value="Homeodomain-like"/>
    <property type="match status" value="1"/>
</dbReference>
<dbReference type="GO" id="GO:0003700">
    <property type="term" value="F:DNA-binding transcription factor activity"/>
    <property type="evidence" value="ECO:0007669"/>
    <property type="project" value="InterPro"/>
</dbReference>
<dbReference type="SMART" id="SM00387">
    <property type="entry name" value="HATPase_c"/>
    <property type="match status" value="1"/>
</dbReference>
<gene>
    <name evidence="11" type="ORF">DCC81_20025</name>
</gene>
<dbReference type="Pfam" id="PF00072">
    <property type="entry name" value="Response_reg"/>
    <property type="match status" value="1"/>
</dbReference>
<dbReference type="RefSeq" id="WP_108688466.1">
    <property type="nucleotide sequence ID" value="NZ_QCYK01000003.1"/>
</dbReference>
<dbReference type="Gene3D" id="1.10.287.130">
    <property type="match status" value="1"/>
</dbReference>
<keyword evidence="6" id="KW-0804">Transcription</keyword>
<feature type="domain" description="HTH araC/xylS-type" evidence="8">
    <location>
        <begin position="1249"/>
        <end position="1348"/>
    </location>
</feature>
<evidence type="ECO:0000256" key="3">
    <source>
        <dbReference type="ARBA" id="ARBA00022553"/>
    </source>
</evidence>
<keyword evidence="4" id="KW-0805">Transcription regulation</keyword>
<dbReference type="PRINTS" id="PR00344">
    <property type="entry name" value="BCTRLSENSOR"/>
</dbReference>
<keyword evidence="12" id="KW-1185">Reference proteome</keyword>
<dbReference type="EMBL" id="QCYK01000003">
    <property type="protein sequence ID" value="PUZ22721.1"/>
    <property type="molecule type" value="Genomic_DNA"/>
</dbReference>
<dbReference type="OrthoDB" id="9809670at2"/>
<dbReference type="InterPro" id="IPR015943">
    <property type="entry name" value="WD40/YVTN_repeat-like_dom_sf"/>
</dbReference>
<dbReference type="Gene3D" id="3.40.50.2300">
    <property type="match status" value="1"/>
</dbReference>
<dbReference type="Gene3D" id="3.30.565.10">
    <property type="entry name" value="Histidine kinase-like ATPase, C-terminal domain"/>
    <property type="match status" value="1"/>
</dbReference>
<dbReference type="PANTHER" id="PTHR43547">
    <property type="entry name" value="TWO-COMPONENT HISTIDINE KINASE"/>
    <property type="match status" value="1"/>
</dbReference>
<dbReference type="GO" id="GO:0043565">
    <property type="term" value="F:sequence-specific DNA binding"/>
    <property type="evidence" value="ECO:0007669"/>
    <property type="project" value="InterPro"/>
</dbReference>
<comment type="caution">
    <text evidence="11">The sequence shown here is derived from an EMBL/GenBank/DDBJ whole genome shotgun (WGS) entry which is preliminary data.</text>
</comment>
<dbReference type="InterPro" id="IPR011006">
    <property type="entry name" value="CheY-like_superfamily"/>
</dbReference>
<dbReference type="SUPFAM" id="SSF52172">
    <property type="entry name" value="CheY-like"/>
    <property type="match status" value="1"/>
</dbReference>
<dbReference type="Pfam" id="PF07495">
    <property type="entry name" value="Y_Y_Y"/>
    <property type="match status" value="1"/>
</dbReference>
<dbReference type="Pfam" id="PF00512">
    <property type="entry name" value="HisKA"/>
    <property type="match status" value="1"/>
</dbReference>
<dbReference type="SUPFAM" id="SSF63829">
    <property type="entry name" value="Calcium-dependent phosphotriesterase"/>
    <property type="match status" value="3"/>
</dbReference>
<feature type="modified residue" description="4-aspartylphosphate" evidence="7">
    <location>
        <position position="1150"/>
    </location>
</feature>
<dbReference type="SUPFAM" id="SSF47384">
    <property type="entry name" value="Homodimeric domain of signal transducing histidine kinase"/>
    <property type="match status" value="1"/>
</dbReference>
<proteinExistence type="predicted"/>
<dbReference type="CDD" id="cd17574">
    <property type="entry name" value="REC_OmpR"/>
    <property type="match status" value="1"/>
</dbReference>
<dbReference type="InterPro" id="IPR018060">
    <property type="entry name" value="HTH_AraC"/>
</dbReference>
<keyword evidence="3 7" id="KW-0597">Phosphoprotein</keyword>
<reference evidence="11 12" key="1">
    <citation type="submission" date="2018-04" db="EMBL/GenBank/DDBJ databases">
        <title>Chitinophaga fuyangensis sp. nov., isolated from soil in a chemical factory.</title>
        <authorList>
            <person name="Chen K."/>
        </authorList>
    </citation>
    <scope>NUCLEOTIDE SEQUENCE [LARGE SCALE GENOMIC DNA]</scope>
    <source>
        <strain evidence="11 12">LY-1</strain>
    </source>
</reference>